<dbReference type="AlphaFoldDB" id="A0A315VNB0"/>
<gene>
    <name evidence="2" type="ORF">CCH79_00019784</name>
</gene>
<feature type="non-terminal residue" evidence="2">
    <location>
        <position position="474"/>
    </location>
</feature>
<dbReference type="Pfam" id="PF17517">
    <property type="entry name" value="IgGFc_binding"/>
    <property type="match status" value="1"/>
</dbReference>
<comment type="caution">
    <text evidence="2">The sequence shown here is derived from an EMBL/GenBank/DDBJ whole genome shotgun (WGS) entry which is preliminary data.</text>
</comment>
<dbReference type="InterPro" id="IPR035234">
    <property type="entry name" value="IgGFc-bd_N"/>
</dbReference>
<proteinExistence type="predicted"/>
<evidence type="ECO:0000313" key="2">
    <source>
        <dbReference type="EMBL" id="PWA20717.1"/>
    </source>
</evidence>
<dbReference type="PANTHER" id="PTHR46534:SF1">
    <property type="entry name" value="IGGFC-BINDING PROTEIN N-TERMINAL DOMAIN-CONTAINING PROTEIN"/>
    <property type="match status" value="1"/>
</dbReference>
<evidence type="ECO:0000259" key="1">
    <source>
        <dbReference type="Pfam" id="PF17517"/>
    </source>
</evidence>
<sequence length="474" mass="51726">MSDGGSNVAKSFSVTSQTLTNAGQDFRVVFPENIAYYHPSDARNKIWVTALHNNTSVTVSSANSEHQLNASQTTSFNVIQELGRLMINETNASDPFKVFSISDKTVHITSNKDIIVQAISSRGRSTQSALVIPTTKLSSKYFIPPVPEIEGTTSGGAPVANVTERAPFRLIIVNPNEPKASVTIKGGEEVSIDIESGRAAQIWVKNDNKTQYVEANKGVAVFFSHPCAIQHQCSCGLLHAMVPPAKNNTMRFPIPPVLDQPVSILRSDKETRERITFSSSSAVVESAGTAIVYWPSLLLTLVPVEEFGSCFVVQFIEGKENFIIIVVHKSHQQGIHIGKDPLEEGKWQELKGTEYFSTNHSISSTTVVWHNATNMAVYQIYKHNDTWIGNPAPVVSANPDEPRCIQVSPGEFNDSRLTGRGEDMREMSAGPGIEPATATSRTKGLQIWVALSTTPPQQLLVNVMAASLVEEPDQ</sequence>
<dbReference type="Proteomes" id="UP000250572">
    <property type="component" value="Unassembled WGS sequence"/>
</dbReference>
<dbReference type="EMBL" id="NHOQ01001934">
    <property type="protein sequence ID" value="PWA20717.1"/>
    <property type="molecule type" value="Genomic_DNA"/>
</dbReference>
<organism evidence="2 3">
    <name type="scientific">Gambusia affinis</name>
    <name type="common">Western mosquitofish</name>
    <name type="synonym">Heterandria affinis</name>
    <dbReference type="NCBI Taxonomy" id="33528"/>
    <lineage>
        <taxon>Eukaryota</taxon>
        <taxon>Metazoa</taxon>
        <taxon>Chordata</taxon>
        <taxon>Craniata</taxon>
        <taxon>Vertebrata</taxon>
        <taxon>Euteleostomi</taxon>
        <taxon>Actinopterygii</taxon>
        <taxon>Neopterygii</taxon>
        <taxon>Teleostei</taxon>
        <taxon>Neoteleostei</taxon>
        <taxon>Acanthomorphata</taxon>
        <taxon>Ovalentaria</taxon>
        <taxon>Atherinomorphae</taxon>
        <taxon>Cyprinodontiformes</taxon>
        <taxon>Poeciliidae</taxon>
        <taxon>Poeciliinae</taxon>
        <taxon>Gambusia</taxon>
    </lineage>
</organism>
<dbReference type="PANTHER" id="PTHR46534">
    <property type="entry name" value="IGGFC_BINDING DOMAIN-CONTAINING PROTEIN"/>
    <property type="match status" value="1"/>
</dbReference>
<feature type="domain" description="IgGFc-binding protein N-terminal" evidence="1">
    <location>
        <begin position="129"/>
        <end position="275"/>
    </location>
</feature>
<name>A0A315VNB0_GAMAF</name>
<keyword evidence="3" id="KW-1185">Reference proteome</keyword>
<reference evidence="2 3" key="1">
    <citation type="journal article" date="2018" name="G3 (Bethesda)">
        <title>A High-Quality Reference Genome for the Invasive Mosquitofish Gambusia affinis Using a Chicago Library.</title>
        <authorList>
            <person name="Hoffberg S.L."/>
            <person name="Troendle N.J."/>
            <person name="Glenn T.C."/>
            <person name="Mahmud O."/>
            <person name="Louha S."/>
            <person name="Chalopin D."/>
            <person name="Bennetzen J.L."/>
            <person name="Mauricio R."/>
        </authorList>
    </citation>
    <scope>NUCLEOTIDE SEQUENCE [LARGE SCALE GENOMIC DNA]</scope>
    <source>
        <strain evidence="2">NE01/NJP1002.9</strain>
        <tissue evidence="2">Muscle</tissue>
    </source>
</reference>
<evidence type="ECO:0000313" key="3">
    <source>
        <dbReference type="Proteomes" id="UP000250572"/>
    </source>
</evidence>
<accession>A0A315VNB0</accession>
<protein>
    <recommendedName>
        <fullName evidence="1">IgGFc-binding protein N-terminal domain-containing protein</fullName>
    </recommendedName>
</protein>